<proteinExistence type="inferred from homology"/>
<sequence length="260" mass="28468">MTFENRYGRVRRHFPVLAYLLTLGLVACGSPAKVGLPDEEAMAERDLRRIDLSELPVPVTRIVSGDTLRILRQSPTPISKSEPTVFLVRPDGKFAYPNVGLVQAVGRTPEQVANEITEKLSGIYRYPSVAVNIANGSGNRVFVGGAVAKPTNIDVSAPTSLEQAILDAGGLQAAADGEHVALLRIGEDNLYQVYFIDYARLLDDPSRQKRLLLQRGDVVFAPKSDLGNAIEVVDLYFRQLIPFSKSVGLGLSYFSYGYIQ</sequence>
<evidence type="ECO:0000313" key="17">
    <source>
        <dbReference type="EMBL" id="OAI21148.1"/>
    </source>
</evidence>
<evidence type="ECO:0000256" key="12">
    <source>
        <dbReference type="ARBA" id="ARBA00023139"/>
    </source>
</evidence>
<dbReference type="AlphaFoldDB" id="A0A177NSU8"/>
<keyword evidence="18" id="KW-1185">Reference proteome</keyword>
<name>A0A177NSU8_9GAMM</name>
<dbReference type="Pfam" id="PF02563">
    <property type="entry name" value="Poly_export"/>
    <property type="match status" value="1"/>
</dbReference>
<dbReference type="PANTHER" id="PTHR33619:SF3">
    <property type="entry name" value="POLYSACCHARIDE EXPORT PROTEIN GFCE-RELATED"/>
    <property type="match status" value="1"/>
</dbReference>
<accession>A0A177NSU8</accession>
<keyword evidence="9" id="KW-0406">Ion transport</keyword>
<feature type="domain" description="SLBB" evidence="16">
    <location>
        <begin position="140"/>
        <end position="220"/>
    </location>
</feature>
<dbReference type="GO" id="GO:0006811">
    <property type="term" value="P:monoatomic ion transport"/>
    <property type="evidence" value="ECO:0007669"/>
    <property type="project" value="UniProtKB-KW"/>
</dbReference>
<organism evidence="17 18">
    <name type="scientific">Methylomonas koyamae</name>
    <dbReference type="NCBI Taxonomy" id="702114"/>
    <lineage>
        <taxon>Bacteria</taxon>
        <taxon>Pseudomonadati</taxon>
        <taxon>Pseudomonadota</taxon>
        <taxon>Gammaproteobacteria</taxon>
        <taxon>Methylococcales</taxon>
        <taxon>Methylococcaceae</taxon>
        <taxon>Methylomonas</taxon>
    </lineage>
</organism>
<keyword evidence="11" id="KW-0472">Membrane</keyword>
<evidence type="ECO:0000256" key="14">
    <source>
        <dbReference type="ARBA" id="ARBA00023288"/>
    </source>
</evidence>
<keyword evidence="8" id="KW-0625">Polysaccharide transport</keyword>
<keyword evidence="7" id="KW-0732">Signal</keyword>
<feature type="domain" description="Polysaccharide export protein N-terminal" evidence="15">
    <location>
        <begin position="60"/>
        <end position="133"/>
    </location>
</feature>
<comment type="caution">
    <text evidence="17">The sequence shown here is derived from an EMBL/GenBank/DDBJ whole genome shotgun (WGS) entry which is preliminary data.</text>
</comment>
<dbReference type="GO" id="GO:0015159">
    <property type="term" value="F:polysaccharide transmembrane transporter activity"/>
    <property type="evidence" value="ECO:0007669"/>
    <property type="project" value="InterPro"/>
</dbReference>
<dbReference type="InterPro" id="IPR054765">
    <property type="entry name" value="SLBB_dom"/>
</dbReference>
<keyword evidence="10" id="KW-0626">Porin</keyword>
<evidence type="ECO:0000313" key="18">
    <source>
        <dbReference type="Proteomes" id="UP000077628"/>
    </source>
</evidence>
<dbReference type="Gene3D" id="3.30.1950.10">
    <property type="entry name" value="wza like domain"/>
    <property type="match status" value="1"/>
</dbReference>
<evidence type="ECO:0000256" key="1">
    <source>
        <dbReference type="ARBA" id="ARBA00004571"/>
    </source>
</evidence>
<evidence type="ECO:0000256" key="8">
    <source>
        <dbReference type="ARBA" id="ARBA00023047"/>
    </source>
</evidence>
<dbReference type="GO" id="GO:0009279">
    <property type="term" value="C:cell outer membrane"/>
    <property type="evidence" value="ECO:0007669"/>
    <property type="project" value="UniProtKB-SubCell"/>
</dbReference>
<evidence type="ECO:0000256" key="6">
    <source>
        <dbReference type="ARBA" id="ARBA00022692"/>
    </source>
</evidence>
<dbReference type="Gene3D" id="3.10.560.10">
    <property type="entry name" value="Outer membrane lipoprotein wza domain like"/>
    <property type="match status" value="1"/>
</dbReference>
<keyword evidence="14" id="KW-0449">Lipoprotein</keyword>
<keyword evidence="5" id="KW-0762">Sugar transport</keyword>
<evidence type="ECO:0000256" key="7">
    <source>
        <dbReference type="ARBA" id="ARBA00022729"/>
    </source>
</evidence>
<dbReference type="Pfam" id="PF22461">
    <property type="entry name" value="SLBB_2"/>
    <property type="match status" value="1"/>
</dbReference>
<evidence type="ECO:0000259" key="15">
    <source>
        <dbReference type="Pfam" id="PF02563"/>
    </source>
</evidence>
<evidence type="ECO:0000256" key="2">
    <source>
        <dbReference type="ARBA" id="ARBA00009450"/>
    </source>
</evidence>
<dbReference type="EMBL" id="LUUK01000110">
    <property type="protein sequence ID" value="OAI21148.1"/>
    <property type="molecule type" value="Genomic_DNA"/>
</dbReference>
<dbReference type="Proteomes" id="UP000077628">
    <property type="component" value="Unassembled WGS sequence"/>
</dbReference>
<evidence type="ECO:0000256" key="13">
    <source>
        <dbReference type="ARBA" id="ARBA00023237"/>
    </source>
</evidence>
<protein>
    <submittedName>
        <fullName evidence="17">Uncharacterized protein</fullName>
    </submittedName>
</protein>
<evidence type="ECO:0000256" key="9">
    <source>
        <dbReference type="ARBA" id="ARBA00023065"/>
    </source>
</evidence>
<evidence type="ECO:0000256" key="10">
    <source>
        <dbReference type="ARBA" id="ARBA00023114"/>
    </source>
</evidence>
<dbReference type="InterPro" id="IPR003715">
    <property type="entry name" value="Poly_export_N"/>
</dbReference>
<evidence type="ECO:0000256" key="3">
    <source>
        <dbReference type="ARBA" id="ARBA00022448"/>
    </source>
</evidence>
<reference evidence="18" key="1">
    <citation type="submission" date="2016-03" db="EMBL/GenBank/DDBJ databases">
        <authorList>
            <person name="Heylen K."/>
            <person name="De Vos P."/>
            <person name="Vekeman B."/>
        </authorList>
    </citation>
    <scope>NUCLEOTIDE SEQUENCE [LARGE SCALE GENOMIC DNA]</scope>
    <source>
        <strain evidence="18">R-45383</strain>
    </source>
</reference>
<keyword evidence="3" id="KW-0813">Transport</keyword>
<keyword evidence="12" id="KW-0564">Palmitate</keyword>
<dbReference type="OrthoDB" id="9808421at2"/>
<evidence type="ECO:0000256" key="4">
    <source>
        <dbReference type="ARBA" id="ARBA00022452"/>
    </source>
</evidence>
<keyword evidence="4" id="KW-1134">Transmembrane beta strand</keyword>
<dbReference type="STRING" id="702114.A1355_23590"/>
<comment type="similarity">
    <text evidence="2">Belongs to the BexD/CtrA/VexA family.</text>
</comment>
<gene>
    <name evidence="17" type="ORF">A1355_23590</name>
</gene>
<comment type="subcellular location">
    <subcellularLocation>
        <location evidence="1">Cell outer membrane</location>
        <topology evidence="1">Multi-pass membrane protein</topology>
    </subcellularLocation>
</comment>
<dbReference type="RefSeq" id="WP_064027092.1">
    <property type="nucleotide sequence ID" value="NZ_LUUK01000110.1"/>
</dbReference>
<evidence type="ECO:0000259" key="16">
    <source>
        <dbReference type="Pfam" id="PF22461"/>
    </source>
</evidence>
<dbReference type="InterPro" id="IPR049712">
    <property type="entry name" value="Poly_export"/>
</dbReference>
<dbReference type="PROSITE" id="PS51257">
    <property type="entry name" value="PROKAR_LIPOPROTEIN"/>
    <property type="match status" value="1"/>
</dbReference>
<evidence type="ECO:0000256" key="5">
    <source>
        <dbReference type="ARBA" id="ARBA00022597"/>
    </source>
</evidence>
<keyword evidence="6" id="KW-0812">Transmembrane</keyword>
<keyword evidence="13" id="KW-0998">Cell outer membrane</keyword>
<evidence type="ECO:0000256" key="11">
    <source>
        <dbReference type="ARBA" id="ARBA00023136"/>
    </source>
</evidence>
<dbReference type="GO" id="GO:0015288">
    <property type="term" value="F:porin activity"/>
    <property type="evidence" value="ECO:0007669"/>
    <property type="project" value="UniProtKB-KW"/>
</dbReference>
<dbReference type="PANTHER" id="PTHR33619">
    <property type="entry name" value="POLYSACCHARIDE EXPORT PROTEIN GFCE-RELATED"/>
    <property type="match status" value="1"/>
</dbReference>
<dbReference type="GO" id="GO:0046930">
    <property type="term" value="C:pore complex"/>
    <property type="evidence" value="ECO:0007669"/>
    <property type="project" value="UniProtKB-KW"/>
</dbReference>